<protein>
    <submittedName>
        <fullName evidence="2">Uncharacterized protein</fullName>
    </submittedName>
</protein>
<accession>A0A367EGM9</accession>
<organism evidence="2 3">
    <name type="scientific">Sphaerisporangium album</name>
    <dbReference type="NCBI Taxonomy" id="509200"/>
    <lineage>
        <taxon>Bacteria</taxon>
        <taxon>Bacillati</taxon>
        <taxon>Actinomycetota</taxon>
        <taxon>Actinomycetes</taxon>
        <taxon>Streptosporangiales</taxon>
        <taxon>Streptosporangiaceae</taxon>
        <taxon>Sphaerisporangium</taxon>
    </lineage>
</organism>
<proteinExistence type="predicted"/>
<dbReference type="AlphaFoldDB" id="A0A367EGM9"/>
<gene>
    <name evidence="2" type="ORF">DQ384_40000</name>
</gene>
<comment type="caution">
    <text evidence="2">The sequence shown here is derived from an EMBL/GenBank/DDBJ whole genome shotgun (WGS) entry which is preliminary data.</text>
</comment>
<keyword evidence="3" id="KW-1185">Reference proteome</keyword>
<name>A0A367EGM9_9ACTN</name>
<evidence type="ECO:0000313" key="2">
    <source>
        <dbReference type="EMBL" id="RCG16862.1"/>
    </source>
</evidence>
<evidence type="ECO:0000256" key="1">
    <source>
        <dbReference type="SAM" id="MobiDB-lite"/>
    </source>
</evidence>
<reference evidence="2 3" key="1">
    <citation type="submission" date="2018-06" db="EMBL/GenBank/DDBJ databases">
        <title>Sphaerisporangium craniellae sp. nov., isolated from a marine sponge in the South China Sea.</title>
        <authorList>
            <person name="Li L."/>
        </authorList>
    </citation>
    <scope>NUCLEOTIDE SEQUENCE [LARGE SCALE GENOMIC DNA]</scope>
    <source>
        <strain evidence="2 3">CCTCC AA 208026</strain>
    </source>
</reference>
<evidence type="ECO:0000313" key="3">
    <source>
        <dbReference type="Proteomes" id="UP000253094"/>
    </source>
</evidence>
<dbReference type="Proteomes" id="UP000253094">
    <property type="component" value="Unassembled WGS sequence"/>
</dbReference>
<feature type="region of interest" description="Disordered" evidence="1">
    <location>
        <begin position="48"/>
        <end position="67"/>
    </location>
</feature>
<dbReference type="EMBL" id="QOIL01000046">
    <property type="protein sequence ID" value="RCG16862.1"/>
    <property type="molecule type" value="Genomic_DNA"/>
</dbReference>
<sequence length="67" mass="7253">MPEGARSGGRVHADFGVDGPELLALQAEALDAAYREVAGRLPADHVVQLRRARRPQRDLRPLPQGGD</sequence>